<reference evidence="7" key="2">
    <citation type="submission" date="2025-09" db="UniProtKB">
        <authorList>
            <consortium name="Ensembl"/>
        </authorList>
    </citation>
    <scope>IDENTIFICATION</scope>
</reference>
<feature type="region of interest" description="Disordered" evidence="5">
    <location>
        <begin position="317"/>
        <end position="442"/>
    </location>
</feature>
<feature type="compositionally biased region" description="Polar residues" evidence="5">
    <location>
        <begin position="354"/>
        <end position="363"/>
    </location>
</feature>
<evidence type="ECO:0000259" key="6">
    <source>
        <dbReference type="Pfam" id="PF09073"/>
    </source>
</evidence>
<feature type="domain" description="Bud22" evidence="6">
    <location>
        <begin position="354"/>
        <end position="439"/>
    </location>
</feature>
<reference evidence="7" key="1">
    <citation type="submission" date="2025-08" db="UniProtKB">
        <authorList>
            <consortium name="Ensembl"/>
        </authorList>
    </citation>
    <scope>IDENTIFICATION</scope>
</reference>
<dbReference type="AlphaFoldDB" id="A0A3Q3FEU8"/>
<dbReference type="InParanoid" id="A0A3Q3FEU8"/>
<feature type="compositionally biased region" description="Basic and acidic residues" evidence="5">
    <location>
        <begin position="142"/>
        <end position="154"/>
    </location>
</feature>
<protein>
    <recommendedName>
        <fullName evidence="1">Serum response factor-binding protein 1</fullName>
    </recommendedName>
    <alternativeName>
        <fullName evidence="4">SRF-dependent transcription regulation-associated protein</fullName>
    </alternativeName>
</protein>
<dbReference type="InterPro" id="IPR037393">
    <property type="entry name" value="Bud22/SRFB1"/>
</dbReference>
<proteinExistence type="predicted"/>
<dbReference type="PANTHER" id="PTHR23325">
    <property type="entry name" value="SERUM RESPONSE FACTOR-BINDING"/>
    <property type="match status" value="1"/>
</dbReference>
<dbReference type="GO" id="GO:0005634">
    <property type="term" value="C:nucleus"/>
    <property type="evidence" value="ECO:0007669"/>
    <property type="project" value="TreeGrafter"/>
</dbReference>
<evidence type="ECO:0000313" key="7">
    <source>
        <dbReference type="Ensembl" id="ENSLBEP00000018069.1"/>
    </source>
</evidence>
<feature type="region of interest" description="Disordered" evidence="5">
    <location>
        <begin position="142"/>
        <end position="270"/>
    </location>
</feature>
<organism evidence="7 8">
    <name type="scientific">Labrus bergylta</name>
    <name type="common">ballan wrasse</name>
    <dbReference type="NCBI Taxonomy" id="56723"/>
    <lineage>
        <taxon>Eukaryota</taxon>
        <taxon>Metazoa</taxon>
        <taxon>Chordata</taxon>
        <taxon>Craniata</taxon>
        <taxon>Vertebrata</taxon>
        <taxon>Euteleostomi</taxon>
        <taxon>Actinopterygii</taxon>
        <taxon>Neopterygii</taxon>
        <taxon>Teleostei</taxon>
        <taxon>Neoteleostei</taxon>
        <taxon>Acanthomorphata</taxon>
        <taxon>Eupercaria</taxon>
        <taxon>Labriformes</taxon>
        <taxon>Labridae</taxon>
        <taxon>Labrus</taxon>
    </lineage>
</organism>
<keyword evidence="2" id="KW-0175">Coiled coil</keyword>
<evidence type="ECO:0000313" key="8">
    <source>
        <dbReference type="Proteomes" id="UP000261660"/>
    </source>
</evidence>
<dbReference type="GeneTree" id="ENSGT00390000006478"/>
<feature type="compositionally biased region" description="Basic and acidic residues" evidence="5">
    <location>
        <begin position="205"/>
        <end position="242"/>
    </location>
</feature>
<dbReference type="GO" id="GO:0030686">
    <property type="term" value="C:90S preribosome"/>
    <property type="evidence" value="ECO:0007669"/>
    <property type="project" value="TreeGrafter"/>
</dbReference>
<feature type="compositionally biased region" description="Basic and acidic residues" evidence="5">
    <location>
        <begin position="165"/>
        <end position="198"/>
    </location>
</feature>
<comment type="function">
    <text evidence="3">May be involved in regulating transcriptional activation of cardiac genes during the aging process. May play a role in biosynthesis and/or processing of SLC2A4 in adipose cells.</text>
</comment>
<dbReference type="Proteomes" id="UP000261660">
    <property type="component" value="Unplaced"/>
</dbReference>
<evidence type="ECO:0000256" key="2">
    <source>
        <dbReference type="ARBA" id="ARBA00023054"/>
    </source>
</evidence>
<evidence type="ECO:0000256" key="3">
    <source>
        <dbReference type="ARBA" id="ARBA00025646"/>
    </source>
</evidence>
<dbReference type="STRING" id="56723.ENSLBEP00000018069"/>
<dbReference type="Ensembl" id="ENSLBET00000019075.1">
    <property type="protein sequence ID" value="ENSLBEP00000018069.1"/>
    <property type="gene ID" value="ENSLBEG00000013924.1"/>
</dbReference>
<evidence type="ECO:0000256" key="5">
    <source>
        <dbReference type="SAM" id="MobiDB-lite"/>
    </source>
</evidence>
<dbReference type="Pfam" id="PF09073">
    <property type="entry name" value="BUD22"/>
    <property type="match status" value="1"/>
</dbReference>
<name>A0A3Q3FEU8_9LABR</name>
<dbReference type="PANTHER" id="PTHR23325:SF1">
    <property type="entry name" value="SERUM RESPONSE FACTOR-BINDING PROTEIN 1"/>
    <property type="match status" value="1"/>
</dbReference>
<sequence>MHSNTHKNVTSFRPGTLNGLNLNNEVVKMRKEVKRVRALIIRKLTRQMGALKKKKGKDTETERNQRRASRLLEEVHAMKVLSPDLVTKTALQKNLNFEQVCKNPKSTISDRAVARIATHPQFNKKIGDIKMALKAFKEERMKTGKQKGKLEGQNKPRNTTPGLPDKLRERPGEKEVTSRQEEIKDDKEGDGVLKDMKDATVLNLRGKESGCRKKPDLKRTAEVPQRKRDEEESDLESLKDEEREYFDDSTEERFLRQSSPSEESNDDDDFFIGKVRKFKKKKREVKDGPTESEVVESRLKAKKALLQSVFCSSLSASKPAVAEGATRGRYGDTLRGQETSPVSDFKKSKYQHQGKGTQCNSGSKYKKPCHKGSHPESQQSRWGGQGKGDVIKQKSRYDGAGPYQQAQNQTLHPSWEASKKRKEQQGQILAFQGKKIKFDDDD</sequence>
<dbReference type="GO" id="GO:0030490">
    <property type="term" value="P:maturation of SSU-rRNA"/>
    <property type="evidence" value="ECO:0007669"/>
    <property type="project" value="TreeGrafter"/>
</dbReference>
<keyword evidence="8" id="KW-1185">Reference proteome</keyword>
<evidence type="ECO:0000256" key="4">
    <source>
        <dbReference type="ARBA" id="ARBA00033254"/>
    </source>
</evidence>
<dbReference type="InterPro" id="IPR015158">
    <property type="entry name" value="Bud22_dom"/>
</dbReference>
<accession>A0A3Q3FEU8</accession>
<evidence type="ECO:0000256" key="1">
    <source>
        <dbReference type="ARBA" id="ARBA00013459"/>
    </source>
</evidence>